<evidence type="ECO:0000256" key="2">
    <source>
        <dbReference type="ARBA" id="ARBA00002221"/>
    </source>
</evidence>
<name>A0ABR3X833_9PEZI</name>
<evidence type="ECO:0000259" key="10">
    <source>
        <dbReference type="PROSITE" id="PS50059"/>
    </source>
</evidence>
<keyword evidence="5 7" id="KW-0697">Rotamase</keyword>
<comment type="function">
    <text evidence="2">PPIase that acts as a histone chaperone. Histone proline isomerase that increases the rate of cis-trans isomerization at prolines on the histone H3 N-terminal tail. Proline isomerization influences H3 methylation thereby regulating gene expression.</text>
</comment>
<dbReference type="Gene3D" id="2.60.120.340">
    <property type="entry name" value="Nucleoplasmin core domain"/>
    <property type="match status" value="1"/>
</dbReference>
<accession>A0ABR3X833</accession>
<comment type="catalytic activity">
    <reaction evidence="1 7 8">
        <text>[protein]-peptidylproline (omega=180) = [protein]-peptidylproline (omega=0)</text>
        <dbReference type="Rhea" id="RHEA:16237"/>
        <dbReference type="Rhea" id="RHEA-COMP:10747"/>
        <dbReference type="Rhea" id="RHEA-COMP:10748"/>
        <dbReference type="ChEBI" id="CHEBI:83833"/>
        <dbReference type="ChEBI" id="CHEBI:83834"/>
        <dbReference type="EC" id="5.2.1.8"/>
    </reaction>
</comment>
<dbReference type="PIRSF" id="PIRSF001473">
    <property type="entry name" value="FK506-bp_FPR3"/>
    <property type="match status" value="1"/>
</dbReference>
<dbReference type="InterPro" id="IPR023566">
    <property type="entry name" value="PPIase_Fpr3/Fpr4-like"/>
</dbReference>
<dbReference type="SUPFAM" id="SSF54534">
    <property type="entry name" value="FKBP-like"/>
    <property type="match status" value="1"/>
</dbReference>
<feature type="domain" description="PPIase FKBP-type" evidence="10">
    <location>
        <begin position="400"/>
        <end position="486"/>
    </location>
</feature>
<evidence type="ECO:0000256" key="3">
    <source>
        <dbReference type="ARBA" id="ARBA00007838"/>
    </source>
</evidence>
<comment type="similarity">
    <text evidence="3">Belongs to the FKBP-type PPIase family. FKBP3/4 subfamily.</text>
</comment>
<dbReference type="EMBL" id="JAWRVE010000030">
    <property type="protein sequence ID" value="KAL1872094.1"/>
    <property type="molecule type" value="Genomic_DNA"/>
</dbReference>
<evidence type="ECO:0000313" key="12">
    <source>
        <dbReference type="Proteomes" id="UP001583177"/>
    </source>
</evidence>
<protein>
    <recommendedName>
        <fullName evidence="7">FK506-binding protein</fullName>
        <ecNumber evidence="7">5.2.1.8</ecNumber>
    </recommendedName>
</protein>
<dbReference type="InterPro" id="IPR041232">
    <property type="entry name" value="NPL"/>
</dbReference>
<dbReference type="Pfam" id="PF00254">
    <property type="entry name" value="FKBP_C"/>
    <property type="match status" value="1"/>
</dbReference>
<dbReference type="PANTHER" id="PTHR43811:SF19">
    <property type="entry name" value="39 KDA FK506-BINDING NUCLEAR PROTEIN"/>
    <property type="match status" value="1"/>
</dbReference>
<feature type="compositionally biased region" description="Acidic residues" evidence="9">
    <location>
        <begin position="238"/>
        <end position="274"/>
    </location>
</feature>
<dbReference type="EC" id="5.2.1.8" evidence="7"/>
<dbReference type="PROSITE" id="PS50059">
    <property type="entry name" value="FKBP_PPIASE"/>
    <property type="match status" value="1"/>
</dbReference>
<keyword evidence="12" id="KW-1185">Reference proteome</keyword>
<evidence type="ECO:0000256" key="5">
    <source>
        <dbReference type="ARBA" id="ARBA00023110"/>
    </source>
</evidence>
<evidence type="ECO:0000256" key="8">
    <source>
        <dbReference type="PROSITE-ProRule" id="PRU00277"/>
    </source>
</evidence>
<dbReference type="InterPro" id="IPR001179">
    <property type="entry name" value="PPIase_FKBP_dom"/>
</dbReference>
<evidence type="ECO:0000256" key="1">
    <source>
        <dbReference type="ARBA" id="ARBA00000971"/>
    </source>
</evidence>
<evidence type="ECO:0000313" key="11">
    <source>
        <dbReference type="EMBL" id="KAL1872094.1"/>
    </source>
</evidence>
<feature type="compositionally biased region" description="Acidic residues" evidence="9">
    <location>
        <begin position="87"/>
        <end position="100"/>
    </location>
</feature>
<feature type="compositionally biased region" description="Acidic residues" evidence="9">
    <location>
        <begin position="165"/>
        <end position="184"/>
    </location>
</feature>
<organism evidence="11 12">
    <name type="scientific">Diaporthe australafricana</name>
    <dbReference type="NCBI Taxonomy" id="127596"/>
    <lineage>
        <taxon>Eukaryota</taxon>
        <taxon>Fungi</taxon>
        <taxon>Dikarya</taxon>
        <taxon>Ascomycota</taxon>
        <taxon>Pezizomycotina</taxon>
        <taxon>Sordariomycetes</taxon>
        <taxon>Sordariomycetidae</taxon>
        <taxon>Diaporthales</taxon>
        <taxon>Diaporthaceae</taxon>
        <taxon>Diaporthe</taxon>
    </lineage>
</organism>
<dbReference type="Gene3D" id="3.10.50.40">
    <property type="match status" value="1"/>
</dbReference>
<gene>
    <name evidence="11" type="primary">FPR3</name>
    <name evidence="11" type="ORF">Daus18300_004463</name>
</gene>
<evidence type="ECO:0000256" key="6">
    <source>
        <dbReference type="ARBA" id="ARBA00023235"/>
    </source>
</evidence>
<dbReference type="Pfam" id="PF17800">
    <property type="entry name" value="NPL"/>
    <property type="match status" value="1"/>
</dbReference>
<keyword evidence="6 7" id="KW-0413">Isomerase</keyword>
<dbReference type="PANTHER" id="PTHR43811">
    <property type="entry name" value="FKBP-TYPE PEPTIDYL-PROLYL CIS-TRANS ISOMERASE FKPA"/>
    <property type="match status" value="1"/>
</dbReference>
<evidence type="ECO:0000256" key="9">
    <source>
        <dbReference type="SAM" id="MobiDB-lite"/>
    </source>
</evidence>
<dbReference type="Proteomes" id="UP001583177">
    <property type="component" value="Unassembled WGS sequence"/>
</dbReference>
<dbReference type="InterPro" id="IPR046357">
    <property type="entry name" value="PPIase_dom_sf"/>
</dbReference>
<evidence type="ECO:0000256" key="7">
    <source>
        <dbReference type="PIRNR" id="PIRNR001473"/>
    </source>
</evidence>
<sequence length="486" mass="52286">MSPLQPVALFGLEVPPGDILVPVSQSFPATVRITMAAIDPTEEVEEDADVPRRPRSTLKLVKQSIGDLDADSDEDDEYLRDLLLGGGDDEDESEDEDEETNGGPSDPSKSKKALQAAALKELLDATKDEEDSDEEMADGASGKKGKKGKPTKAANTKGKAKAVEAEEEEESESEESEDEDDELTGLDLEQFVVCTLDTEAHYQQPLELTIGEEEKAFFVNSGTHTIYVTGNYVINEDQASDSDEEDSDDDDYDLPPELDELVGDESEDELDDIDGAGRVEEIDTDEEVPKLVEAKKGKNKRTAEDVAEGLDELIAKEDTKLSKKQAKKLKNNEGKAVAAEKDTPKSEKKVQFAKNLEQGPTGSPAAEKGKKAAATGGVKVVQGVKIDDRKAGTGRTAKSGDKVGMRYIGKLDNGKVFDSNKKGAPFSFKLGKGEVIKGWDIGVAGMAVGGERRLTIPAHQAYGSRGVPGIPPNSTLTFDVKLLEIK</sequence>
<reference evidence="11 12" key="1">
    <citation type="journal article" date="2024" name="IMA Fungus">
        <title>IMA Genome - F19 : A genome assembly and annotation guide to empower mycologists, including annotated draft genome sequences of Ceratocystis pirilliformis, Diaporthe australafricana, Fusarium ophioides, Paecilomyces lecythidis, and Sporothrix stenoceras.</title>
        <authorList>
            <person name="Aylward J."/>
            <person name="Wilson A.M."/>
            <person name="Visagie C.M."/>
            <person name="Spraker J."/>
            <person name="Barnes I."/>
            <person name="Buitendag C."/>
            <person name="Ceriani C."/>
            <person name="Del Mar Angel L."/>
            <person name="du Plessis D."/>
            <person name="Fuchs T."/>
            <person name="Gasser K."/>
            <person name="Kramer D."/>
            <person name="Li W."/>
            <person name="Munsamy K."/>
            <person name="Piso A."/>
            <person name="Price J.L."/>
            <person name="Sonnekus B."/>
            <person name="Thomas C."/>
            <person name="van der Nest A."/>
            <person name="van Dijk A."/>
            <person name="van Heerden A."/>
            <person name="van Vuuren N."/>
            <person name="Yilmaz N."/>
            <person name="Duong T.A."/>
            <person name="van der Merwe N.A."/>
            <person name="Wingfield M.J."/>
            <person name="Wingfield B.D."/>
        </authorList>
    </citation>
    <scope>NUCLEOTIDE SEQUENCE [LARGE SCALE GENOMIC DNA]</scope>
    <source>
        <strain evidence="11 12">CMW 18300</strain>
    </source>
</reference>
<feature type="compositionally biased region" description="Basic and acidic residues" evidence="9">
    <location>
        <begin position="275"/>
        <end position="304"/>
    </location>
</feature>
<comment type="subunit">
    <text evidence="4">Binds to histones H3 and H4.</text>
</comment>
<evidence type="ECO:0000256" key="4">
    <source>
        <dbReference type="ARBA" id="ARBA00011865"/>
    </source>
</evidence>
<dbReference type="GO" id="GO:0003755">
    <property type="term" value="F:peptidyl-prolyl cis-trans isomerase activity"/>
    <property type="evidence" value="ECO:0007669"/>
    <property type="project" value="UniProtKB-EC"/>
</dbReference>
<comment type="caution">
    <text evidence="11">The sequence shown here is derived from an EMBL/GenBank/DDBJ whole genome shotgun (WGS) entry which is preliminary data.</text>
</comment>
<feature type="region of interest" description="Disordered" evidence="9">
    <location>
        <begin position="321"/>
        <end position="350"/>
    </location>
</feature>
<feature type="region of interest" description="Disordered" evidence="9">
    <location>
        <begin position="235"/>
        <end position="305"/>
    </location>
</feature>
<proteinExistence type="inferred from homology"/>
<feature type="compositionally biased region" description="Basic and acidic residues" evidence="9">
    <location>
        <begin position="330"/>
        <end position="350"/>
    </location>
</feature>
<feature type="region of interest" description="Disordered" evidence="9">
    <location>
        <begin position="81"/>
        <end position="188"/>
    </location>
</feature>
<feature type="compositionally biased region" description="Acidic residues" evidence="9">
    <location>
        <begin position="127"/>
        <end position="137"/>
    </location>
</feature>